<dbReference type="HOGENOM" id="CLU_794208_0_0_10"/>
<dbReference type="AlphaFoldDB" id="W0F4U0"/>
<dbReference type="RefSeq" id="WP_025299153.1">
    <property type="nucleotide sequence ID" value="NZ_CP007035.1"/>
</dbReference>
<evidence type="ECO:0008006" key="3">
    <source>
        <dbReference type="Google" id="ProtNLM"/>
    </source>
</evidence>
<dbReference type="KEGG" id="nso:NIASO_20465"/>
<dbReference type="Proteomes" id="UP000003586">
    <property type="component" value="Chromosome"/>
</dbReference>
<dbReference type="SUPFAM" id="SSF48239">
    <property type="entry name" value="Terpenoid cyclases/Protein prenyltransferases"/>
    <property type="match status" value="1"/>
</dbReference>
<proteinExistence type="predicted"/>
<dbReference type="eggNOG" id="ENOG5031F8A">
    <property type="taxonomic scope" value="Bacteria"/>
</dbReference>
<organism evidence="1 2">
    <name type="scientific">Niabella soli DSM 19437</name>
    <dbReference type="NCBI Taxonomy" id="929713"/>
    <lineage>
        <taxon>Bacteria</taxon>
        <taxon>Pseudomonadati</taxon>
        <taxon>Bacteroidota</taxon>
        <taxon>Chitinophagia</taxon>
        <taxon>Chitinophagales</taxon>
        <taxon>Chitinophagaceae</taxon>
        <taxon>Niabella</taxon>
    </lineage>
</organism>
<evidence type="ECO:0000313" key="2">
    <source>
        <dbReference type="Proteomes" id="UP000003586"/>
    </source>
</evidence>
<dbReference type="OrthoDB" id="868739at2"/>
<dbReference type="Gene3D" id="1.50.10.20">
    <property type="match status" value="1"/>
</dbReference>
<name>W0F4U0_9BACT</name>
<gene>
    <name evidence="1" type="ORF">NIASO_20465</name>
</gene>
<sequence length="359" mass="41769">MTEEAMPAAIIQLDRSIDKGLCFLTDHQLQNGEFVCYFSADPLMKEWCVPDSVTFITALVCNCLLPFSERPDVKTALTRSSNFIEYQRMRGGVWSFYTKWHPSFPYLPPDIDDTCMALEFLKGMGNDTRQHLPVLYANRNSKGLFYTWFTLHPTFPLHRDSWLVRLRFLKRPFKSFFYFLRNEFSVNDTDALVNANVLYYLGASDNTKDVIAYLISLFEKGQELQKDNWYQNPFIAYYLYARLFTKPVPGLAPIREVLRDRLLRLISTQEQWQDIELAVTVASLVYLGFAGRQLDELTALLLERQQSNGSWRRHFFYVVPSGSYGWGSEETTTAFAVEALNAYRNFLLIKNDLISNENR</sequence>
<evidence type="ECO:0000313" key="1">
    <source>
        <dbReference type="EMBL" id="AHF18095.1"/>
    </source>
</evidence>
<protein>
    <recommendedName>
        <fullName evidence="3">Prenyltransferase</fullName>
    </recommendedName>
</protein>
<dbReference type="InterPro" id="IPR008930">
    <property type="entry name" value="Terpenoid_cyclase/PrenylTrfase"/>
</dbReference>
<keyword evidence="2" id="KW-1185">Reference proteome</keyword>
<accession>W0F4U0</accession>
<dbReference type="STRING" id="929713.NIASO_20465"/>
<dbReference type="EMBL" id="CP007035">
    <property type="protein sequence ID" value="AHF18095.1"/>
    <property type="molecule type" value="Genomic_DNA"/>
</dbReference>
<reference evidence="1 2" key="1">
    <citation type="submission" date="2013-12" db="EMBL/GenBank/DDBJ databases">
        <authorList>
            <consortium name="DOE Joint Genome Institute"/>
            <person name="Eisen J."/>
            <person name="Huntemann M."/>
            <person name="Han J."/>
            <person name="Chen A."/>
            <person name="Kyrpides N."/>
            <person name="Mavromatis K."/>
            <person name="Markowitz V."/>
            <person name="Palaniappan K."/>
            <person name="Ivanova N."/>
            <person name="Schaumberg A."/>
            <person name="Pati A."/>
            <person name="Liolios K."/>
            <person name="Nordberg H.P."/>
            <person name="Cantor M.N."/>
            <person name="Hua S.X."/>
            <person name="Woyke T."/>
        </authorList>
    </citation>
    <scope>NUCLEOTIDE SEQUENCE [LARGE SCALE GENOMIC DNA]</scope>
    <source>
        <strain evidence="2">DSM 19437</strain>
    </source>
</reference>